<comment type="similarity">
    <text evidence="2">Belongs to the CorA metal ion transporter (MIT) (TC 1.A.35) family.</text>
</comment>
<keyword evidence="7" id="KW-0862">Zinc</keyword>
<evidence type="ECO:0000256" key="3">
    <source>
        <dbReference type="ARBA" id="ARBA00022448"/>
    </source>
</evidence>
<dbReference type="Gene3D" id="3.30.460.20">
    <property type="entry name" value="CorA soluble domain-like"/>
    <property type="match status" value="1"/>
</dbReference>
<evidence type="ECO:0000256" key="6">
    <source>
        <dbReference type="ARBA" id="ARBA00022692"/>
    </source>
</evidence>
<dbReference type="GO" id="GO:0005886">
    <property type="term" value="C:plasma membrane"/>
    <property type="evidence" value="ECO:0007669"/>
    <property type="project" value="UniProtKB-SubCell"/>
</dbReference>
<keyword evidence="6 11" id="KW-0812">Transmembrane</keyword>
<dbReference type="Pfam" id="PF01544">
    <property type="entry name" value="CorA"/>
    <property type="match status" value="1"/>
</dbReference>
<comment type="subcellular location">
    <subcellularLocation>
        <location evidence="1">Cell membrane</location>
        <topology evidence="1">Multi-pass membrane protein</topology>
    </subcellularLocation>
</comment>
<dbReference type="GO" id="GO:0015095">
    <property type="term" value="F:magnesium ion transmembrane transporter activity"/>
    <property type="evidence" value="ECO:0007669"/>
    <property type="project" value="TreeGrafter"/>
</dbReference>
<keyword evidence="8 11" id="KW-1133">Transmembrane helix</keyword>
<dbReference type="PANTHER" id="PTHR46494">
    <property type="entry name" value="CORA FAMILY METAL ION TRANSPORTER (EUROFUNG)"/>
    <property type="match status" value="1"/>
</dbReference>
<evidence type="ECO:0000256" key="9">
    <source>
        <dbReference type="ARBA" id="ARBA00023065"/>
    </source>
</evidence>
<keyword evidence="3" id="KW-0813">Transport</keyword>
<evidence type="ECO:0000256" key="7">
    <source>
        <dbReference type="ARBA" id="ARBA00022833"/>
    </source>
</evidence>
<gene>
    <name evidence="12" type="ORF">E3E12_03980</name>
</gene>
<dbReference type="GO" id="GO:0000287">
    <property type="term" value="F:magnesium ion binding"/>
    <property type="evidence" value="ECO:0007669"/>
    <property type="project" value="TreeGrafter"/>
</dbReference>
<keyword evidence="13" id="KW-1185">Reference proteome</keyword>
<dbReference type="GO" id="GO:0015087">
    <property type="term" value="F:cobalt ion transmembrane transporter activity"/>
    <property type="evidence" value="ECO:0007669"/>
    <property type="project" value="TreeGrafter"/>
</dbReference>
<feature type="transmembrane region" description="Helical" evidence="11">
    <location>
        <begin position="250"/>
        <end position="271"/>
    </location>
</feature>
<dbReference type="AlphaFoldDB" id="A0A4Y6UBQ8"/>
<dbReference type="InterPro" id="IPR045861">
    <property type="entry name" value="CorA_cytoplasmic_dom"/>
</dbReference>
<accession>A0A4Y6UBQ8</accession>
<name>A0A4Y6UBQ8_9PROT</name>
<dbReference type="EMBL" id="CP038231">
    <property type="protein sequence ID" value="QDH14360.1"/>
    <property type="molecule type" value="Genomic_DNA"/>
</dbReference>
<dbReference type="OrthoDB" id="9803484at2"/>
<dbReference type="PANTHER" id="PTHR46494:SF3">
    <property type="entry name" value="ZINC TRANSPORT PROTEIN ZNTB"/>
    <property type="match status" value="1"/>
</dbReference>
<keyword evidence="10 11" id="KW-0472">Membrane</keyword>
<protein>
    <submittedName>
        <fullName evidence="12">Magnesium transporter</fullName>
    </submittedName>
</protein>
<keyword evidence="4" id="KW-1003">Cell membrane</keyword>
<reference evidence="12 13" key="1">
    <citation type="submission" date="2019-03" db="EMBL/GenBank/DDBJ databases">
        <title>The complete genome sequence of Swingsia_sp. F3b2 LMG30590(T).</title>
        <authorList>
            <person name="Chua K.-O."/>
            <person name="Chan K.-G."/>
            <person name="See-Too W.-S."/>
        </authorList>
    </citation>
    <scope>NUCLEOTIDE SEQUENCE [LARGE SCALE GENOMIC DNA]</scope>
    <source>
        <strain evidence="12 13">F3b2</strain>
    </source>
</reference>
<evidence type="ECO:0000256" key="1">
    <source>
        <dbReference type="ARBA" id="ARBA00004651"/>
    </source>
</evidence>
<dbReference type="Gene3D" id="1.20.58.340">
    <property type="entry name" value="Magnesium transport protein CorA, transmembrane region"/>
    <property type="match status" value="2"/>
</dbReference>
<evidence type="ECO:0000313" key="13">
    <source>
        <dbReference type="Proteomes" id="UP000318709"/>
    </source>
</evidence>
<organism evidence="12 13">
    <name type="scientific">Formicincola oecophyllae</name>
    <dbReference type="NCBI Taxonomy" id="2558361"/>
    <lineage>
        <taxon>Bacteria</taxon>
        <taxon>Pseudomonadati</taxon>
        <taxon>Pseudomonadota</taxon>
        <taxon>Alphaproteobacteria</taxon>
        <taxon>Acetobacterales</taxon>
        <taxon>Acetobacteraceae</taxon>
        <taxon>Formicincola</taxon>
    </lineage>
</organism>
<dbReference type="SUPFAM" id="SSF144083">
    <property type="entry name" value="Magnesium transport protein CorA, transmembrane region"/>
    <property type="match status" value="1"/>
</dbReference>
<dbReference type="KEGG" id="swf:E3E12_03980"/>
<keyword evidence="9" id="KW-0406">Ion transport</keyword>
<evidence type="ECO:0000256" key="2">
    <source>
        <dbReference type="ARBA" id="ARBA00009765"/>
    </source>
</evidence>
<evidence type="ECO:0000256" key="4">
    <source>
        <dbReference type="ARBA" id="ARBA00022475"/>
    </source>
</evidence>
<evidence type="ECO:0000256" key="11">
    <source>
        <dbReference type="SAM" id="Phobius"/>
    </source>
</evidence>
<evidence type="ECO:0000256" key="10">
    <source>
        <dbReference type="ARBA" id="ARBA00023136"/>
    </source>
</evidence>
<feature type="transmembrane region" description="Helical" evidence="11">
    <location>
        <begin position="283"/>
        <end position="304"/>
    </location>
</feature>
<dbReference type="SUPFAM" id="SSF143865">
    <property type="entry name" value="CorA soluble domain-like"/>
    <property type="match status" value="1"/>
</dbReference>
<keyword evidence="5" id="KW-0997">Cell inner membrane</keyword>
<sequence length="310" mass="34428">MVLAHPSEPKVIEGILNKASWMWLHFNAVNPMARSVLADLPGFPEEAGEALTETEYNVDLDTADEVVWGSLPAFGEGMVEDDQEICAWHFAMRERLLLTSRRLPVPLLGIVYRALNRNNIPRDAAGVVDLALRDFTVAVRKQLASLDDQLDAAEDGLLVTTRSPDLGHLGSIVGKVRRRATELRRVVVPIDRALHEEDLDMPEWADDELLDPGRQQVHAVLDDLFALQDRARSLQDELSANQGEETNRRLYIVSVATTLMLPATFVTGFFGMNTGGMFLSQGAWGTVDAGLICCIIMAITFLFMKYARLL</sequence>
<evidence type="ECO:0000256" key="8">
    <source>
        <dbReference type="ARBA" id="ARBA00022989"/>
    </source>
</evidence>
<dbReference type="InterPro" id="IPR045863">
    <property type="entry name" value="CorA_TM1_TM2"/>
</dbReference>
<evidence type="ECO:0000256" key="5">
    <source>
        <dbReference type="ARBA" id="ARBA00022519"/>
    </source>
</evidence>
<dbReference type="Proteomes" id="UP000318709">
    <property type="component" value="Chromosome"/>
</dbReference>
<dbReference type="GO" id="GO:0050897">
    <property type="term" value="F:cobalt ion binding"/>
    <property type="evidence" value="ECO:0007669"/>
    <property type="project" value="TreeGrafter"/>
</dbReference>
<evidence type="ECO:0000313" key="12">
    <source>
        <dbReference type="EMBL" id="QDH14360.1"/>
    </source>
</evidence>
<proteinExistence type="inferred from homology"/>
<dbReference type="InterPro" id="IPR002523">
    <property type="entry name" value="MgTranspt_CorA/ZnTranspt_ZntB"/>
</dbReference>